<dbReference type="Pfam" id="PF00069">
    <property type="entry name" value="Pkinase"/>
    <property type="match status" value="1"/>
</dbReference>
<dbReference type="PANTHER" id="PTHR43671">
    <property type="entry name" value="SERINE/THREONINE-PROTEIN KINASE NEK"/>
    <property type="match status" value="1"/>
</dbReference>
<feature type="compositionally biased region" description="Polar residues" evidence="6">
    <location>
        <begin position="309"/>
        <end position="319"/>
    </location>
</feature>
<dbReference type="RefSeq" id="WP_132116979.1">
    <property type="nucleotide sequence ID" value="NZ_SLWS01000004.1"/>
</dbReference>
<dbReference type="Proteomes" id="UP000295680">
    <property type="component" value="Unassembled WGS sequence"/>
</dbReference>
<dbReference type="OrthoDB" id="4326323at2"/>
<feature type="domain" description="Protein kinase" evidence="7">
    <location>
        <begin position="15"/>
        <end position="278"/>
    </location>
</feature>
<feature type="region of interest" description="Disordered" evidence="6">
    <location>
        <begin position="294"/>
        <end position="338"/>
    </location>
</feature>
<dbReference type="SMART" id="SM00220">
    <property type="entry name" value="S_TKc"/>
    <property type="match status" value="1"/>
</dbReference>
<dbReference type="InterPro" id="IPR050660">
    <property type="entry name" value="NEK_Ser/Thr_kinase"/>
</dbReference>
<evidence type="ECO:0000256" key="2">
    <source>
        <dbReference type="ARBA" id="ARBA00022679"/>
    </source>
</evidence>
<evidence type="ECO:0000256" key="4">
    <source>
        <dbReference type="ARBA" id="ARBA00022777"/>
    </source>
</evidence>
<dbReference type="InterPro" id="IPR008271">
    <property type="entry name" value="Ser/Thr_kinase_AS"/>
</dbReference>
<reference evidence="8 9" key="1">
    <citation type="submission" date="2019-03" db="EMBL/GenBank/DDBJ databases">
        <title>Genomic Encyclopedia of Type Strains, Phase IV (KMG-IV): sequencing the most valuable type-strain genomes for metagenomic binning, comparative biology and taxonomic classification.</title>
        <authorList>
            <person name="Goeker M."/>
        </authorList>
    </citation>
    <scope>NUCLEOTIDE SEQUENCE [LARGE SCALE GENOMIC DNA]</scope>
    <source>
        <strain evidence="8 9">DSM 45934</strain>
    </source>
</reference>
<evidence type="ECO:0000256" key="1">
    <source>
        <dbReference type="ARBA" id="ARBA00012513"/>
    </source>
</evidence>
<dbReference type="CDD" id="cd14014">
    <property type="entry name" value="STKc_PknB_like"/>
    <property type="match status" value="1"/>
</dbReference>
<organism evidence="8 9">
    <name type="scientific">Actinocrispum wychmicini</name>
    <dbReference type="NCBI Taxonomy" id="1213861"/>
    <lineage>
        <taxon>Bacteria</taxon>
        <taxon>Bacillati</taxon>
        <taxon>Actinomycetota</taxon>
        <taxon>Actinomycetes</taxon>
        <taxon>Pseudonocardiales</taxon>
        <taxon>Pseudonocardiaceae</taxon>
        <taxon>Actinocrispum</taxon>
    </lineage>
</organism>
<keyword evidence="2" id="KW-0808">Transferase</keyword>
<gene>
    <name evidence="8" type="ORF">EV192_10465</name>
</gene>
<dbReference type="GO" id="GO:0005524">
    <property type="term" value="F:ATP binding"/>
    <property type="evidence" value="ECO:0007669"/>
    <property type="project" value="UniProtKB-KW"/>
</dbReference>
<dbReference type="Gene3D" id="1.10.510.10">
    <property type="entry name" value="Transferase(Phosphotransferase) domain 1"/>
    <property type="match status" value="1"/>
</dbReference>
<evidence type="ECO:0000313" key="9">
    <source>
        <dbReference type="Proteomes" id="UP000295680"/>
    </source>
</evidence>
<dbReference type="SUPFAM" id="SSF56112">
    <property type="entry name" value="Protein kinase-like (PK-like)"/>
    <property type="match status" value="1"/>
</dbReference>
<keyword evidence="8" id="KW-0723">Serine/threonine-protein kinase</keyword>
<sequence>MPSQIAQLPERIGPYKIRVLLGEGGMGVVYQGVSPAGEIVTVKQIRGVVLTDHDKARFHSEIEALKIVYGARVVPFIAGDSAPTDEDPWLAVKYIPGDTLWEYVNTNGPLEPVLVAIMGAALAEGLQSIHNANLLHRDLKPRNIILGHDGPFVIDFGLALLAETKVRRAEDAGRLTAPGDTVGTLVCMPPEQVRGEPLSAAADVYALGATLLYAATGNYPYEAPNQFALSVQINSPSVAPNVTLLPPALHPPITTMLAMTPSDRPSLSQVTATLVQIVNAAGFDAQRARTLLRHTTARTTPREAEPVTASASESHQQEVSVPRTGREPLYSSTPSPKGVLRAARKLRVAYARDAAL</sequence>
<evidence type="ECO:0000259" key="7">
    <source>
        <dbReference type="PROSITE" id="PS50011"/>
    </source>
</evidence>
<evidence type="ECO:0000256" key="3">
    <source>
        <dbReference type="ARBA" id="ARBA00022741"/>
    </source>
</evidence>
<dbReference type="EC" id="2.7.11.1" evidence="1"/>
<dbReference type="InterPro" id="IPR000719">
    <property type="entry name" value="Prot_kinase_dom"/>
</dbReference>
<keyword evidence="9" id="KW-1185">Reference proteome</keyword>
<dbReference type="InterPro" id="IPR011009">
    <property type="entry name" value="Kinase-like_dom_sf"/>
</dbReference>
<evidence type="ECO:0000256" key="6">
    <source>
        <dbReference type="SAM" id="MobiDB-lite"/>
    </source>
</evidence>
<name>A0A4R2JJC8_9PSEU</name>
<dbReference type="AlphaFoldDB" id="A0A4R2JJC8"/>
<protein>
    <recommendedName>
        <fullName evidence="1">non-specific serine/threonine protein kinase</fullName>
        <ecNumber evidence="1">2.7.11.1</ecNumber>
    </recommendedName>
</protein>
<evidence type="ECO:0000313" key="8">
    <source>
        <dbReference type="EMBL" id="TCO59224.1"/>
    </source>
</evidence>
<keyword evidence="3" id="KW-0547">Nucleotide-binding</keyword>
<keyword evidence="5" id="KW-0067">ATP-binding</keyword>
<dbReference type="EMBL" id="SLWS01000004">
    <property type="protein sequence ID" value="TCO59224.1"/>
    <property type="molecule type" value="Genomic_DNA"/>
</dbReference>
<keyword evidence="4 8" id="KW-0418">Kinase</keyword>
<dbReference type="PROSITE" id="PS00108">
    <property type="entry name" value="PROTEIN_KINASE_ST"/>
    <property type="match status" value="1"/>
</dbReference>
<accession>A0A4R2JJC8</accession>
<evidence type="ECO:0000256" key="5">
    <source>
        <dbReference type="ARBA" id="ARBA00022840"/>
    </source>
</evidence>
<comment type="caution">
    <text evidence="8">The sequence shown here is derived from an EMBL/GenBank/DDBJ whole genome shotgun (WGS) entry which is preliminary data.</text>
</comment>
<dbReference type="PROSITE" id="PS50011">
    <property type="entry name" value="PROTEIN_KINASE_DOM"/>
    <property type="match status" value="1"/>
</dbReference>
<proteinExistence type="predicted"/>
<dbReference type="PANTHER" id="PTHR43671:SF13">
    <property type="entry name" value="SERINE_THREONINE-PROTEIN KINASE NEK2"/>
    <property type="match status" value="1"/>
</dbReference>
<dbReference type="GO" id="GO:0004674">
    <property type="term" value="F:protein serine/threonine kinase activity"/>
    <property type="evidence" value="ECO:0007669"/>
    <property type="project" value="UniProtKB-KW"/>
</dbReference>